<evidence type="ECO:0000256" key="2">
    <source>
        <dbReference type="ARBA" id="ARBA00012400"/>
    </source>
</evidence>
<comment type="pathway">
    <text evidence="1">Porphyrin-containing compound metabolism; siroheme biosynthesis; sirohydrochlorin from precorrin-2: step 1/1.</text>
</comment>
<dbReference type="GO" id="GO:0043115">
    <property type="term" value="F:precorrin-2 dehydrogenase activity"/>
    <property type="evidence" value="ECO:0007669"/>
    <property type="project" value="UniProtKB-EC"/>
</dbReference>
<sequence>MDKYNAKDIFHEGIDYSYISLISKKLRIGIIGGGKAGTIKAKHFVKSKSYVEVLAKTFDEEIIELAKNSKDNLKLINEPFNFRFLHDKHIVILAFNDDILKNKIKDYCDEKYKIYIDSSDFMNGMGVVPVQRNTDNLTFALNTEYGNPKGSVFLSNKIENLLKEYDSFMEFITKIRNKTKGLEPYKDDIIKFIVSDEYKKAFDDGKSEEELRNNFPKNIVDYLLEP</sequence>
<dbReference type="SUPFAM" id="SSF51735">
    <property type="entry name" value="NAD(P)-binding Rossmann-fold domains"/>
    <property type="match status" value="1"/>
</dbReference>
<evidence type="ECO:0000256" key="5">
    <source>
        <dbReference type="ARBA" id="ARBA00023244"/>
    </source>
</evidence>
<keyword evidence="4" id="KW-0520">NAD</keyword>
<evidence type="ECO:0000313" key="7">
    <source>
        <dbReference type="Proteomes" id="UP000011728"/>
    </source>
</evidence>
<dbReference type="KEGG" id="csr:Cspa_c14900"/>
<evidence type="ECO:0000256" key="4">
    <source>
        <dbReference type="ARBA" id="ARBA00023027"/>
    </source>
</evidence>
<evidence type="ECO:0000313" key="6">
    <source>
        <dbReference type="EMBL" id="AGF55260.1"/>
    </source>
</evidence>
<name>M1LQX1_9CLOT</name>
<dbReference type="GO" id="GO:0004325">
    <property type="term" value="F:ferrochelatase activity"/>
    <property type="evidence" value="ECO:0007669"/>
    <property type="project" value="InterPro"/>
</dbReference>
<reference evidence="6 7" key="1">
    <citation type="submission" date="2013-02" db="EMBL/GenBank/DDBJ databases">
        <title>Genome sequence of Clostridium saccharoperbutylacetonicum N1-4(HMT).</title>
        <authorList>
            <person name="Poehlein A."/>
            <person name="Daniel R."/>
        </authorList>
    </citation>
    <scope>NUCLEOTIDE SEQUENCE [LARGE SCALE GENOMIC DNA]</scope>
    <source>
        <strain evidence="7">N1-4(HMT)</strain>
    </source>
</reference>
<dbReference type="InterPro" id="IPR036291">
    <property type="entry name" value="NAD(P)-bd_dom_sf"/>
</dbReference>
<evidence type="ECO:0000256" key="3">
    <source>
        <dbReference type="ARBA" id="ARBA00023002"/>
    </source>
</evidence>
<accession>M1LQX1</accession>
<dbReference type="STRING" id="36745.CLSAP_14530"/>
<dbReference type="PANTHER" id="PTHR35330:SF1">
    <property type="entry name" value="SIROHEME BIOSYNTHESIS PROTEIN MET8"/>
    <property type="match status" value="1"/>
</dbReference>
<dbReference type="Gene3D" id="3.40.50.720">
    <property type="entry name" value="NAD(P)-binding Rossmann-like Domain"/>
    <property type="match status" value="1"/>
</dbReference>
<gene>
    <name evidence="6" type="primary">sirC</name>
    <name evidence="6" type="ORF">Cspa_c14900</name>
</gene>
<organism evidence="6 7">
    <name type="scientific">Clostridium saccharoperbutylacetonicum N1-4(HMT)</name>
    <dbReference type="NCBI Taxonomy" id="931276"/>
    <lineage>
        <taxon>Bacteria</taxon>
        <taxon>Bacillati</taxon>
        <taxon>Bacillota</taxon>
        <taxon>Clostridia</taxon>
        <taxon>Eubacteriales</taxon>
        <taxon>Clostridiaceae</taxon>
        <taxon>Clostridium</taxon>
    </lineage>
</organism>
<evidence type="ECO:0000256" key="1">
    <source>
        <dbReference type="ARBA" id="ARBA00005010"/>
    </source>
</evidence>
<keyword evidence="5" id="KW-0627">Porphyrin biosynthesis</keyword>
<dbReference type="NCBIfam" id="NF004045">
    <property type="entry name" value="PRK05562.1"/>
    <property type="match status" value="1"/>
</dbReference>
<dbReference type="EMBL" id="CP004121">
    <property type="protein sequence ID" value="AGF55260.1"/>
    <property type="molecule type" value="Genomic_DNA"/>
</dbReference>
<dbReference type="HOGENOM" id="CLU_011276_8_4_9"/>
<keyword evidence="3 6" id="KW-0560">Oxidoreductase</keyword>
<dbReference type="InterPro" id="IPR028161">
    <property type="entry name" value="Met8-like"/>
</dbReference>
<dbReference type="GO" id="GO:0019354">
    <property type="term" value="P:siroheme biosynthetic process"/>
    <property type="evidence" value="ECO:0007669"/>
    <property type="project" value="UniProtKB-UniPathway"/>
</dbReference>
<dbReference type="EC" id="1.3.1.76" evidence="2"/>
<dbReference type="PATRIC" id="fig|931276.5.peg.1451"/>
<protein>
    <recommendedName>
        <fullName evidence="2">precorrin-2 dehydrogenase</fullName>
        <ecNumber evidence="2">1.3.1.76</ecNumber>
    </recommendedName>
</protein>
<dbReference type="Pfam" id="PF13241">
    <property type="entry name" value="NAD_binding_7"/>
    <property type="match status" value="1"/>
</dbReference>
<proteinExistence type="predicted"/>
<dbReference type="PANTHER" id="PTHR35330">
    <property type="entry name" value="SIROHEME BIOSYNTHESIS PROTEIN MET8"/>
    <property type="match status" value="1"/>
</dbReference>
<dbReference type="eggNOG" id="COG1648">
    <property type="taxonomic scope" value="Bacteria"/>
</dbReference>
<dbReference type="OrthoDB" id="1715866at2"/>
<dbReference type="AlphaFoldDB" id="M1LQX1"/>
<dbReference type="Proteomes" id="UP000011728">
    <property type="component" value="Chromosome"/>
</dbReference>
<keyword evidence="7" id="KW-1185">Reference proteome</keyword>
<dbReference type="RefSeq" id="WP_015391582.1">
    <property type="nucleotide sequence ID" value="NC_020291.1"/>
</dbReference>
<dbReference type="UniPathway" id="UPA00262">
    <property type="reaction ID" value="UER00222"/>
</dbReference>